<dbReference type="RefSeq" id="XP_046594651.1">
    <property type="nucleotide sequence ID" value="XM_046738695.1"/>
</dbReference>
<evidence type="ECO:0000256" key="4">
    <source>
        <dbReference type="ARBA" id="ARBA00022989"/>
    </source>
</evidence>
<keyword evidence="5 7" id="KW-0472">Membrane</keyword>
<feature type="compositionally biased region" description="Basic residues" evidence="6">
    <location>
        <begin position="147"/>
        <end position="161"/>
    </location>
</feature>
<dbReference type="PANTHER" id="PTHR14409:SF0">
    <property type="entry name" value="PROTEIN MANBAL"/>
    <property type="match status" value="1"/>
</dbReference>
<gene>
    <name evidence="9" type="primary">LOC107225636</name>
</gene>
<organism evidence="8 9">
    <name type="scientific">Neodiprion lecontei</name>
    <name type="common">Redheaded pine sawfly</name>
    <dbReference type="NCBI Taxonomy" id="441921"/>
    <lineage>
        <taxon>Eukaryota</taxon>
        <taxon>Metazoa</taxon>
        <taxon>Ecdysozoa</taxon>
        <taxon>Arthropoda</taxon>
        <taxon>Hexapoda</taxon>
        <taxon>Insecta</taxon>
        <taxon>Pterygota</taxon>
        <taxon>Neoptera</taxon>
        <taxon>Endopterygota</taxon>
        <taxon>Hymenoptera</taxon>
        <taxon>Tenthredinoidea</taxon>
        <taxon>Diprionidae</taxon>
        <taxon>Diprioninae</taxon>
        <taxon>Neodiprion</taxon>
    </lineage>
</organism>
<sequence length="161" mass="18202">MLQPDFVTKKQPTANLESKKGLLKINTSTPHESRSTIRTSSRSAIKKNIVLHRLLYQVRQNLDSALASRSTAMVDTDPQIKRLLLPTEETLFEQLLRIGLYLGAVFQIICLLAIVVYQAGPSDGVTALKDDPSDVECSENSPQVTPRRPHRLRKQEKKKRR</sequence>
<evidence type="ECO:0000256" key="2">
    <source>
        <dbReference type="ARBA" id="ARBA00006839"/>
    </source>
</evidence>
<evidence type="ECO:0000313" key="9">
    <source>
        <dbReference type="RefSeq" id="XP_046594651.1"/>
    </source>
</evidence>
<comment type="similarity">
    <text evidence="2">Belongs to the UPF0239 family.</text>
</comment>
<reference evidence="9" key="1">
    <citation type="submission" date="2025-08" db="UniProtKB">
        <authorList>
            <consortium name="RefSeq"/>
        </authorList>
    </citation>
    <scope>IDENTIFICATION</scope>
    <source>
        <tissue evidence="9">Thorax and Abdomen</tissue>
    </source>
</reference>
<dbReference type="GeneID" id="107225636"/>
<dbReference type="Pfam" id="PF06783">
    <property type="entry name" value="UPF0239"/>
    <property type="match status" value="1"/>
</dbReference>
<keyword evidence="4 7" id="KW-1133">Transmembrane helix</keyword>
<dbReference type="Proteomes" id="UP000829291">
    <property type="component" value="Chromosome 4"/>
</dbReference>
<accession>A0ABM3G319</accession>
<comment type="subcellular location">
    <subcellularLocation>
        <location evidence="1">Membrane</location>
        <topology evidence="1">Single-pass membrane protein</topology>
    </subcellularLocation>
</comment>
<evidence type="ECO:0000256" key="3">
    <source>
        <dbReference type="ARBA" id="ARBA00022692"/>
    </source>
</evidence>
<evidence type="ECO:0000256" key="7">
    <source>
        <dbReference type="SAM" id="Phobius"/>
    </source>
</evidence>
<dbReference type="InterPro" id="IPR009621">
    <property type="entry name" value="UPF0239"/>
</dbReference>
<evidence type="ECO:0000313" key="8">
    <source>
        <dbReference type="Proteomes" id="UP000829291"/>
    </source>
</evidence>
<dbReference type="PANTHER" id="PTHR14409">
    <property type="entry name" value="MANNOSIDASE, BETA A, LYSOSOMAL-LIKE, MANBAL PROTEIN"/>
    <property type="match status" value="1"/>
</dbReference>
<name>A0ABM3G319_NEOLC</name>
<feature type="region of interest" description="Disordered" evidence="6">
    <location>
        <begin position="127"/>
        <end position="161"/>
    </location>
</feature>
<protein>
    <submittedName>
        <fullName evidence="9">Uncharacterized protein LOC107225636 isoform X2</fullName>
    </submittedName>
</protein>
<evidence type="ECO:0000256" key="5">
    <source>
        <dbReference type="ARBA" id="ARBA00023136"/>
    </source>
</evidence>
<keyword evidence="8" id="KW-1185">Reference proteome</keyword>
<feature type="transmembrane region" description="Helical" evidence="7">
    <location>
        <begin position="98"/>
        <end position="119"/>
    </location>
</feature>
<evidence type="ECO:0000256" key="6">
    <source>
        <dbReference type="SAM" id="MobiDB-lite"/>
    </source>
</evidence>
<proteinExistence type="inferred from homology"/>
<evidence type="ECO:0000256" key="1">
    <source>
        <dbReference type="ARBA" id="ARBA00004167"/>
    </source>
</evidence>
<keyword evidence="3 7" id="KW-0812">Transmembrane</keyword>